<evidence type="ECO:0000256" key="4">
    <source>
        <dbReference type="ARBA" id="ARBA00023139"/>
    </source>
</evidence>
<keyword evidence="8" id="KW-1185">Reference proteome</keyword>
<gene>
    <name evidence="7" type="ORF">HT578_11015</name>
</gene>
<evidence type="ECO:0000313" key="7">
    <source>
        <dbReference type="EMBL" id="QVM84146.1"/>
    </source>
</evidence>
<sequence length="314" mass="33094">MFKVFSARGCAALAAAALISGSGDLTVTEAAAQEAPNGAIGSDLSLKRKIAIGRFTNETRYGQTLLRDSNLDPLGKQAADILAAYLVQSGDFLVFERGDMSQIASEQKRLGEGDQSMVGVDTLIIGSIVEFGRSEDGKRGFLNRERTQRAHAKVAIRLVDVRTGLAFHSATGSGEATTETKTTLGMGSTARFDGSLTDKALSVAIEDVLEELSNTIQAREWRTDILAIEDGQVFVSGGPSQGLQSGAQLKVMKAGRSVKSRQTGLDIQLPSTEVAQLQVVSHFGSGELGEGSIAKVVSGSVVGLDDEQIYVVAK</sequence>
<name>A0ABX8E7F2_9SPHN</name>
<evidence type="ECO:0000256" key="3">
    <source>
        <dbReference type="ARBA" id="ARBA00023136"/>
    </source>
</evidence>
<dbReference type="Pfam" id="PF03783">
    <property type="entry name" value="CsgG"/>
    <property type="match status" value="1"/>
</dbReference>
<keyword evidence="5" id="KW-0449">Lipoprotein</keyword>
<evidence type="ECO:0000313" key="8">
    <source>
        <dbReference type="Proteomes" id="UP000677126"/>
    </source>
</evidence>
<organism evidence="7 8">
    <name type="scientific">Novosphingobium decolorationis</name>
    <dbReference type="NCBI Taxonomy" id="2698673"/>
    <lineage>
        <taxon>Bacteria</taxon>
        <taxon>Pseudomonadati</taxon>
        <taxon>Pseudomonadota</taxon>
        <taxon>Alphaproteobacteria</taxon>
        <taxon>Sphingomonadales</taxon>
        <taxon>Sphingomonadaceae</taxon>
        <taxon>Novosphingobium</taxon>
    </lineage>
</organism>
<accession>A0ABX8E7F2</accession>
<keyword evidence="2 6" id="KW-0732">Signal</keyword>
<keyword evidence="1" id="KW-1003">Cell membrane</keyword>
<evidence type="ECO:0000256" key="6">
    <source>
        <dbReference type="SAM" id="SignalP"/>
    </source>
</evidence>
<evidence type="ECO:0000256" key="5">
    <source>
        <dbReference type="ARBA" id="ARBA00023288"/>
    </source>
</evidence>
<dbReference type="RefSeq" id="WP_084592022.1">
    <property type="nucleotide sequence ID" value="NZ_CP054856.1"/>
</dbReference>
<dbReference type="InterPro" id="IPR005534">
    <property type="entry name" value="Curli_assmbl/transp-comp_CsgG"/>
</dbReference>
<evidence type="ECO:0000256" key="2">
    <source>
        <dbReference type="ARBA" id="ARBA00022729"/>
    </source>
</evidence>
<dbReference type="Gene3D" id="3.40.50.10610">
    <property type="entry name" value="ABC-type transport auxiliary lipoprotein component"/>
    <property type="match status" value="1"/>
</dbReference>
<keyword evidence="3" id="KW-0472">Membrane</keyword>
<keyword evidence="4" id="KW-0564">Palmitate</keyword>
<reference evidence="7 8" key="1">
    <citation type="journal article" date="2021" name="Int. J. Syst. Evol. Microbiol.">
        <title>Novosphingobium decolorationis sp. nov., an aniline blue-decolourizing bacterium isolated from East Pacific sediment.</title>
        <authorList>
            <person name="Chen X."/>
            <person name="Dong B."/>
            <person name="Chen T."/>
            <person name="Ren N."/>
            <person name="Wang J."/>
            <person name="Xu Y."/>
            <person name="Yang J."/>
            <person name="Zhu S."/>
            <person name="Chen J."/>
        </authorList>
    </citation>
    <scope>NUCLEOTIDE SEQUENCE [LARGE SCALE GENOMIC DNA]</scope>
    <source>
        <strain evidence="7 8">502str22</strain>
    </source>
</reference>
<dbReference type="SUPFAM" id="SSF52964">
    <property type="entry name" value="TolB, N-terminal domain"/>
    <property type="match status" value="1"/>
</dbReference>
<feature type="signal peptide" evidence="6">
    <location>
        <begin position="1"/>
        <end position="22"/>
    </location>
</feature>
<dbReference type="PANTHER" id="PTHR41164:SF1">
    <property type="entry name" value="CURLI PRODUCTION ASSEMBLY_TRANSPORT COMPONENT CSGG"/>
    <property type="match status" value="1"/>
</dbReference>
<evidence type="ECO:0000256" key="1">
    <source>
        <dbReference type="ARBA" id="ARBA00022475"/>
    </source>
</evidence>
<dbReference type="EMBL" id="CP054856">
    <property type="protein sequence ID" value="QVM84146.1"/>
    <property type="molecule type" value="Genomic_DNA"/>
</dbReference>
<protein>
    <submittedName>
        <fullName evidence="7">Curli production assembly protein CsgG</fullName>
    </submittedName>
</protein>
<proteinExistence type="predicted"/>
<dbReference type="PANTHER" id="PTHR41164">
    <property type="entry name" value="CURLI PRODUCTION ASSEMBLY/TRANSPORT COMPONENT CSGG"/>
    <property type="match status" value="1"/>
</dbReference>
<dbReference type="Proteomes" id="UP000677126">
    <property type="component" value="Chromosome"/>
</dbReference>
<feature type="chain" id="PRO_5045423653" evidence="6">
    <location>
        <begin position="23"/>
        <end position="314"/>
    </location>
</feature>